<protein>
    <recommendedName>
        <fullName evidence="1">2EXR domain-containing protein</fullName>
    </recommendedName>
</protein>
<gene>
    <name evidence="2" type="ORF">QBC46DRAFT_274702</name>
</gene>
<comment type="caution">
    <text evidence="2">The sequence shown here is derived from an EMBL/GenBank/DDBJ whole genome shotgun (WGS) entry which is preliminary data.</text>
</comment>
<dbReference type="AlphaFoldDB" id="A0AAN6MUZ5"/>
<dbReference type="InterPro" id="IPR045518">
    <property type="entry name" value="2EXR"/>
</dbReference>
<dbReference type="EMBL" id="MU854042">
    <property type="protein sequence ID" value="KAK3933976.1"/>
    <property type="molecule type" value="Genomic_DNA"/>
</dbReference>
<evidence type="ECO:0000313" key="2">
    <source>
        <dbReference type="EMBL" id="KAK3933976.1"/>
    </source>
</evidence>
<keyword evidence="3" id="KW-1185">Reference proteome</keyword>
<organism evidence="2 3">
    <name type="scientific">Diplogelasinospora grovesii</name>
    <dbReference type="NCBI Taxonomy" id="303347"/>
    <lineage>
        <taxon>Eukaryota</taxon>
        <taxon>Fungi</taxon>
        <taxon>Dikarya</taxon>
        <taxon>Ascomycota</taxon>
        <taxon>Pezizomycotina</taxon>
        <taxon>Sordariomycetes</taxon>
        <taxon>Sordariomycetidae</taxon>
        <taxon>Sordariales</taxon>
        <taxon>Diplogelasinosporaceae</taxon>
        <taxon>Diplogelasinospora</taxon>
    </lineage>
</organism>
<evidence type="ECO:0000313" key="3">
    <source>
        <dbReference type="Proteomes" id="UP001303473"/>
    </source>
</evidence>
<name>A0AAN6MUZ5_9PEZI</name>
<reference evidence="3" key="1">
    <citation type="journal article" date="2023" name="Mol. Phylogenet. Evol.">
        <title>Genome-scale phylogeny and comparative genomics of the fungal order Sordariales.</title>
        <authorList>
            <person name="Hensen N."/>
            <person name="Bonometti L."/>
            <person name="Westerberg I."/>
            <person name="Brannstrom I.O."/>
            <person name="Guillou S."/>
            <person name="Cros-Aarteil S."/>
            <person name="Calhoun S."/>
            <person name="Haridas S."/>
            <person name="Kuo A."/>
            <person name="Mondo S."/>
            <person name="Pangilinan J."/>
            <person name="Riley R."/>
            <person name="LaButti K."/>
            <person name="Andreopoulos B."/>
            <person name="Lipzen A."/>
            <person name="Chen C."/>
            <person name="Yan M."/>
            <person name="Daum C."/>
            <person name="Ng V."/>
            <person name="Clum A."/>
            <person name="Steindorff A."/>
            <person name="Ohm R.A."/>
            <person name="Martin F."/>
            <person name="Silar P."/>
            <person name="Natvig D.O."/>
            <person name="Lalanne C."/>
            <person name="Gautier V."/>
            <person name="Ament-Velasquez S.L."/>
            <person name="Kruys A."/>
            <person name="Hutchinson M.I."/>
            <person name="Powell A.J."/>
            <person name="Barry K."/>
            <person name="Miller A.N."/>
            <person name="Grigoriev I.V."/>
            <person name="Debuchy R."/>
            <person name="Gladieux P."/>
            <person name="Hiltunen Thoren M."/>
            <person name="Johannesson H."/>
        </authorList>
    </citation>
    <scope>NUCLEOTIDE SEQUENCE [LARGE SCALE GENOMIC DNA]</scope>
    <source>
        <strain evidence="3">CBS 340.73</strain>
    </source>
</reference>
<dbReference type="PANTHER" id="PTHR35910">
    <property type="entry name" value="2EXR DOMAIN-CONTAINING PROTEIN"/>
    <property type="match status" value="1"/>
</dbReference>
<evidence type="ECO:0000259" key="1">
    <source>
        <dbReference type="Pfam" id="PF20150"/>
    </source>
</evidence>
<feature type="domain" description="2EXR" evidence="1">
    <location>
        <begin position="1"/>
        <end position="81"/>
    </location>
</feature>
<proteinExistence type="predicted"/>
<dbReference type="Proteomes" id="UP001303473">
    <property type="component" value="Unassembled WGS sequence"/>
</dbReference>
<accession>A0AAN6MUZ5</accession>
<sequence length="210" mass="25180">FQQFPVLPSEIRLQIWEQALPGPRVVPRTWNNDKYHYSLRRRVPLILQVCREARYLGLSMYHLVRQFEKKDGAVYLNWAKDEVYIRRGCKYMVTKFEFMQLQRLRFLRMHWGLRPCWCQTTLYEGVGFLRQFPALEVITIMTAFAESTASATSQEYADKLATSRKFSVKLKSRTLRSIASMILTQFRLEIVRDPAWRPPRLRVVRLEVWW</sequence>
<dbReference type="Pfam" id="PF20150">
    <property type="entry name" value="2EXR"/>
    <property type="match status" value="1"/>
</dbReference>
<dbReference type="PANTHER" id="PTHR35910:SF6">
    <property type="entry name" value="2EXR DOMAIN-CONTAINING PROTEIN"/>
    <property type="match status" value="1"/>
</dbReference>
<feature type="non-terminal residue" evidence="2">
    <location>
        <position position="1"/>
    </location>
</feature>